<dbReference type="RefSeq" id="WP_056990783.1">
    <property type="nucleotide sequence ID" value="NZ_JQAR01000004.1"/>
</dbReference>
<reference evidence="5 6" key="1">
    <citation type="journal article" date="2015" name="Genome Announc.">
        <title>Expanding the biotechnology potential of lactobacilli through comparative genomics of 213 strains and associated genera.</title>
        <authorList>
            <person name="Sun Z."/>
            <person name="Harris H.M."/>
            <person name="McCann A."/>
            <person name="Guo C."/>
            <person name="Argimon S."/>
            <person name="Zhang W."/>
            <person name="Yang X."/>
            <person name="Jeffery I.B."/>
            <person name="Cooney J.C."/>
            <person name="Kagawa T.F."/>
            <person name="Liu W."/>
            <person name="Song Y."/>
            <person name="Salvetti E."/>
            <person name="Wrobel A."/>
            <person name="Rasinkangas P."/>
            <person name="Parkhill J."/>
            <person name="Rea M.C."/>
            <person name="O'Sullivan O."/>
            <person name="Ritari J."/>
            <person name="Douillard F.P."/>
            <person name="Paul Ross R."/>
            <person name="Yang R."/>
            <person name="Briner A.E."/>
            <person name="Felis G.E."/>
            <person name="de Vos W.M."/>
            <person name="Barrangou R."/>
            <person name="Klaenhammer T.R."/>
            <person name="Caufield P.W."/>
            <person name="Cui Y."/>
            <person name="Zhang H."/>
            <person name="O'Toole P.W."/>
        </authorList>
    </citation>
    <scope>NUCLEOTIDE SEQUENCE [LARGE SCALE GENOMIC DNA]</scope>
    <source>
        <strain evidence="5 6">ATCC 27304</strain>
    </source>
</reference>
<evidence type="ECO:0000256" key="2">
    <source>
        <dbReference type="ARBA" id="ARBA00022801"/>
    </source>
</evidence>
<dbReference type="InterPro" id="IPR018077">
    <property type="entry name" value="Glyco_hydro_fam25_subgr"/>
</dbReference>
<dbReference type="InterPro" id="IPR002053">
    <property type="entry name" value="Glyco_hydro_25"/>
</dbReference>
<evidence type="ECO:0000259" key="4">
    <source>
        <dbReference type="PROSITE" id="PS51782"/>
    </source>
</evidence>
<evidence type="ECO:0000256" key="3">
    <source>
        <dbReference type="ARBA" id="ARBA00023295"/>
    </source>
</evidence>
<dbReference type="STRING" id="1618.IV36_GL001767"/>
<dbReference type="SUPFAM" id="SSF51445">
    <property type="entry name" value="(Trans)glycosidases"/>
    <property type="match status" value="1"/>
</dbReference>
<organism evidence="5 6">
    <name type="scientific">Liquorilactobacillus mali</name>
    <dbReference type="NCBI Taxonomy" id="1618"/>
    <lineage>
        <taxon>Bacteria</taxon>
        <taxon>Bacillati</taxon>
        <taxon>Bacillota</taxon>
        <taxon>Bacilli</taxon>
        <taxon>Lactobacillales</taxon>
        <taxon>Lactobacillaceae</taxon>
        <taxon>Liquorilactobacillus</taxon>
    </lineage>
</organism>
<comment type="caution">
    <text evidence="5">The sequence shown here is derived from an EMBL/GenBank/DDBJ whole genome shotgun (WGS) entry which is preliminary data.</text>
</comment>
<dbReference type="SMART" id="SM00257">
    <property type="entry name" value="LysM"/>
    <property type="match status" value="1"/>
</dbReference>
<dbReference type="GO" id="GO:0016998">
    <property type="term" value="P:cell wall macromolecule catabolic process"/>
    <property type="evidence" value="ECO:0007669"/>
    <property type="project" value="InterPro"/>
</dbReference>
<dbReference type="InterPro" id="IPR018392">
    <property type="entry name" value="LysM"/>
</dbReference>
<dbReference type="OrthoDB" id="2327954at2"/>
<dbReference type="GO" id="GO:0009253">
    <property type="term" value="P:peptidoglycan catabolic process"/>
    <property type="evidence" value="ECO:0007669"/>
    <property type="project" value="InterPro"/>
</dbReference>
<dbReference type="PROSITE" id="PS51782">
    <property type="entry name" value="LYSM"/>
    <property type="match status" value="1"/>
</dbReference>
<dbReference type="AlphaFoldDB" id="A0A0R2FVH7"/>
<feature type="domain" description="LysM" evidence="4">
    <location>
        <begin position="264"/>
        <end position="308"/>
    </location>
</feature>
<evidence type="ECO:0000313" key="5">
    <source>
        <dbReference type="EMBL" id="KRN31643.1"/>
    </source>
</evidence>
<dbReference type="Pfam" id="PF01183">
    <property type="entry name" value="Glyco_hydro_25"/>
    <property type="match status" value="1"/>
</dbReference>
<keyword evidence="2" id="KW-0378">Hydrolase</keyword>
<keyword evidence="3" id="KW-0326">Glycosidase</keyword>
<dbReference type="PROSITE" id="PS51904">
    <property type="entry name" value="GLYCOSYL_HYDROL_F25_2"/>
    <property type="match status" value="1"/>
</dbReference>
<sequence>MRKKINGMLMGAVVMIASFLFLCSLVSANSLGIDVSNWQDSTTQYFQGFKDKGATFTIVKLGGSGGGEGVHYKNPKASAQLASASSVGLNVGGYYWGQFGSSQSQAINMANLAISDAQRVGLKTSSVIALDYEQGATSDKEANTQAIISFMETIEKANYKAVLYSGASYLRNYINVDEVGSVFGTRTWVASYKTTSLQTAPDFNYFPSMNYVAMWQYADNFYSVDGNVDLTNLMSDGDVKNNTPVKPTASNATLANNTVDGDMTYYVVKSGDSWYSIAKKFGLDMYQLAKLNGKTINTVIHPNDSLKLKGTLVNNASKTYTKTSTQLVTVDGVLGYNTILQLQKLYDMKVQDGKISNPSSLVKVLQKHLGVTQDGILGKNTINAMERKAGLKHTDGVLTRGGFTIKYIQRCINKGVKPF</sequence>
<dbReference type="InterPro" id="IPR017853">
    <property type="entry name" value="GH"/>
</dbReference>
<dbReference type="InterPro" id="IPR036779">
    <property type="entry name" value="LysM_dom_sf"/>
</dbReference>
<dbReference type="SUPFAM" id="SSF54106">
    <property type="entry name" value="LysM domain"/>
    <property type="match status" value="1"/>
</dbReference>
<evidence type="ECO:0000256" key="1">
    <source>
        <dbReference type="ARBA" id="ARBA00010646"/>
    </source>
</evidence>
<dbReference type="CDD" id="cd00118">
    <property type="entry name" value="LysM"/>
    <property type="match status" value="1"/>
</dbReference>
<dbReference type="GO" id="GO:0003796">
    <property type="term" value="F:lysozyme activity"/>
    <property type="evidence" value="ECO:0007669"/>
    <property type="project" value="InterPro"/>
</dbReference>
<dbReference type="SMART" id="SM00641">
    <property type="entry name" value="Glyco_25"/>
    <property type="match status" value="1"/>
</dbReference>
<evidence type="ECO:0000313" key="6">
    <source>
        <dbReference type="Proteomes" id="UP000051727"/>
    </source>
</evidence>
<comment type="similarity">
    <text evidence="1">Belongs to the glycosyl hydrolase 25 family.</text>
</comment>
<dbReference type="PATRIC" id="fig|1618.3.peg.1798"/>
<dbReference type="EMBL" id="JQAR01000004">
    <property type="protein sequence ID" value="KRN31643.1"/>
    <property type="molecule type" value="Genomic_DNA"/>
</dbReference>
<proteinExistence type="inferred from homology"/>
<protein>
    <submittedName>
        <fullName evidence="5">Lysin</fullName>
    </submittedName>
</protein>
<name>A0A0R2FVH7_9LACO</name>
<dbReference type="Proteomes" id="UP000051727">
    <property type="component" value="Unassembled WGS sequence"/>
</dbReference>
<dbReference type="Gene3D" id="3.20.20.80">
    <property type="entry name" value="Glycosidases"/>
    <property type="match status" value="1"/>
</dbReference>
<gene>
    <name evidence="5" type="ORF">IV36_GL001767</name>
</gene>
<dbReference type="Gene3D" id="3.10.350.10">
    <property type="entry name" value="LysM domain"/>
    <property type="match status" value="1"/>
</dbReference>
<dbReference type="Pfam" id="PF01476">
    <property type="entry name" value="LysM"/>
    <property type="match status" value="1"/>
</dbReference>
<accession>A0A0R2FVH7</accession>